<evidence type="ECO:0000256" key="1">
    <source>
        <dbReference type="ARBA" id="ARBA00008314"/>
    </source>
</evidence>
<dbReference type="Gene3D" id="1.20.5.4820">
    <property type="match status" value="1"/>
</dbReference>
<dbReference type="Gene3D" id="1.20.5.370">
    <property type="match status" value="4"/>
</dbReference>
<gene>
    <name evidence="13" type="ORF">GSOID_T00014839001</name>
</gene>
<feature type="domain" description="Myosin N-terminal SH3-like" evidence="12">
    <location>
        <begin position="32"/>
        <end position="81"/>
    </location>
</feature>
<dbReference type="GO" id="GO:0005737">
    <property type="term" value="C:cytoplasm"/>
    <property type="evidence" value="ECO:0007669"/>
    <property type="project" value="TreeGrafter"/>
</dbReference>
<dbReference type="Gene3D" id="1.20.58.530">
    <property type="match status" value="1"/>
</dbReference>
<dbReference type="PROSITE" id="PS51456">
    <property type="entry name" value="MYOSIN_MOTOR"/>
    <property type="match status" value="1"/>
</dbReference>
<dbReference type="InterPro" id="IPR001609">
    <property type="entry name" value="Myosin_head_motor_dom-like"/>
</dbReference>
<dbReference type="PRINTS" id="PR00193">
    <property type="entry name" value="MYOSINHEAVY"/>
</dbReference>
<feature type="compositionally biased region" description="Polar residues" evidence="10">
    <location>
        <begin position="1602"/>
        <end position="1613"/>
    </location>
</feature>
<dbReference type="PROSITE" id="PS51844">
    <property type="entry name" value="SH3_LIKE"/>
    <property type="match status" value="1"/>
</dbReference>
<name>E4XM89_OIKDI</name>
<feature type="domain" description="Myosin motor" evidence="11">
    <location>
        <begin position="85"/>
        <end position="789"/>
    </location>
</feature>
<evidence type="ECO:0000256" key="9">
    <source>
        <dbReference type="SAM" id="Coils"/>
    </source>
</evidence>
<dbReference type="PANTHER" id="PTHR45615">
    <property type="entry name" value="MYOSIN HEAVY CHAIN, NON-MUSCLE"/>
    <property type="match status" value="1"/>
</dbReference>
<dbReference type="InterPro" id="IPR002928">
    <property type="entry name" value="Myosin_tail"/>
</dbReference>
<keyword evidence="5 8" id="KW-0518">Myosin</keyword>
<dbReference type="GO" id="GO:0000146">
    <property type="term" value="F:microfilament motor activity"/>
    <property type="evidence" value="ECO:0007669"/>
    <property type="project" value="TreeGrafter"/>
</dbReference>
<evidence type="ECO:0000256" key="4">
    <source>
        <dbReference type="ARBA" id="ARBA00023054"/>
    </source>
</evidence>
<dbReference type="FunFam" id="1.10.10.820:FF:000001">
    <property type="entry name" value="Myosin heavy chain"/>
    <property type="match status" value="1"/>
</dbReference>
<dbReference type="InterPro" id="IPR027417">
    <property type="entry name" value="P-loop_NTPase"/>
</dbReference>
<organism evidence="13">
    <name type="scientific">Oikopleura dioica</name>
    <name type="common">Tunicate</name>
    <dbReference type="NCBI Taxonomy" id="34765"/>
    <lineage>
        <taxon>Eukaryota</taxon>
        <taxon>Metazoa</taxon>
        <taxon>Chordata</taxon>
        <taxon>Tunicata</taxon>
        <taxon>Appendicularia</taxon>
        <taxon>Copelata</taxon>
        <taxon>Oikopleuridae</taxon>
        <taxon>Oikopleura</taxon>
    </lineage>
</organism>
<keyword evidence="4 9" id="KW-0175">Coiled coil</keyword>
<dbReference type="OrthoDB" id="6108017at2759"/>
<evidence type="ECO:0000256" key="5">
    <source>
        <dbReference type="ARBA" id="ARBA00023123"/>
    </source>
</evidence>
<dbReference type="SUPFAM" id="SSF90257">
    <property type="entry name" value="Myosin rod fragments"/>
    <property type="match status" value="5"/>
</dbReference>
<feature type="region of interest" description="Disordered" evidence="10">
    <location>
        <begin position="1914"/>
        <end position="1937"/>
    </location>
</feature>
<dbReference type="Gene3D" id="2.30.30.360">
    <property type="entry name" value="Myosin S1 fragment, N-terminal"/>
    <property type="match status" value="1"/>
</dbReference>
<dbReference type="PANTHER" id="PTHR45615:SF27">
    <property type="entry name" value="MYOSIN HEAVY CHAIN, MUSCLE"/>
    <property type="match status" value="1"/>
</dbReference>
<feature type="region of interest" description="Actin-binding" evidence="8">
    <location>
        <begin position="664"/>
        <end position="686"/>
    </location>
</feature>
<dbReference type="Pfam" id="PF01576">
    <property type="entry name" value="Myosin_tail_1"/>
    <property type="match status" value="1"/>
</dbReference>
<dbReference type="GO" id="GO:0016460">
    <property type="term" value="C:myosin II complex"/>
    <property type="evidence" value="ECO:0007669"/>
    <property type="project" value="TreeGrafter"/>
</dbReference>
<dbReference type="Pfam" id="PF00063">
    <property type="entry name" value="Myosin_head"/>
    <property type="match status" value="1"/>
</dbReference>
<feature type="binding site" evidence="8">
    <location>
        <begin position="178"/>
        <end position="185"/>
    </location>
    <ligand>
        <name>ATP</name>
        <dbReference type="ChEBI" id="CHEBI:30616"/>
    </ligand>
</feature>
<accession>E4XM89</accession>
<evidence type="ECO:0000256" key="10">
    <source>
        <dbReference type="SAM" id="MobiDB-lite"/>
    </source>
</evidence>
<dbReference type="InParanoid" id="E4XM89"/>
<evidence type="ECO:0008006" key="15">
    <source>
        <dbReference type="Google" id="ProtNLM"/>
    </source>
</evidence>
<dbReference type="FunFam" id="1.20.58.530:FF:000001">
    <property type="entry name" value="Myosin heavy chain"/>
    <property type="match status" value="1"/>
</dbReference>
<evidence type="ECO:0000256" key="2">
    <source>
        <dbReference type="ARBA" id="ARBA00022741"/>
    </source>
</evidence>
<reference evidence="13" key="1">
    <citation type="journal article" date="2010" name="Science">
        <title>Plasticity of animal genome architecture unmasked by rapid evolution of a pelagic tunicate.</title>
        <authorList>
            <person name="Denoeud F."/>
            <person name="Henriet S."/>
            <person name="Mungpakdee S."/>
            <person name="Aury J.M."/>
            <person name="Da Silva C."/>
            <person name="Brinkmann H."/>
            <person name="Mikhaleva J."/>
            <person name="Olsen L.C."/>
            <person name="Jubin C."/>
            <person name="Canestro C."/>
            <person name="Bouquet J.M."/>
            <person name="Danks G."/>
            <person name="Poulain J."/>
            <person name="Campsteijn C."/>
            <person name="Adamski M."/>
            <person name="Cross I."/>
            <person name="Yadetie F."/>
            <person name="Muffato M."/>
            <person name="Louis A."/>
            <person name="Butcher S."/>
            <person name="Tsagkogeorga G."/>
            <person name="Konrad A."/>
            <person name="Singh S."/>
            <person name="Jensen M.F."/>
            <person name="Cong E.H."/>
            <person name="Eikeseth-Otteraa H."/>
            <person name="Noel B."/>
            <person name="Anthouard V."/>
            <person name="Porcel B.M."/>
            <person name="Kachouri-Lafond R."/>
            <person name="Nishino A."/>
            <person name="Ugolini M."/>
            <person name="Chourrout P."/>
            <person name="Nishida H."/>
            <person name="Aasland R."/>
            <person name="Huzurbazar S."/>
            <person name="Westhof E."/>
            <person name="Delsuc F."/>
            <person name="Lehrach H."/>
            <person name="Reinhardt R."/>
            <person name="Weissenbach J."/>
            <person name="Roy S.W."/>
            <person name="Artiguenave F."/>
            <person name="Postlethwait J.H."/>
            <person name="Manak J.R."/>
            <person name="Thompson E.M."/>
            <person name="Jaillon O."/>
            <person name="Du Pasquier L."/>
            <person name="Boudinot P."/>
            <person name="Liberles D.A."/>
            <person name="Volff J.N."/>
            <person name="Philippe H."/>
            <person name="Lenhard B."/>
            <person name="Roest Crollius H."/>
            <person name="Wincker P."/>
            <person name="Chourrout D."/>
        </authorList>
    </citation>
    <scope>NUCLEOTIDE SEQUENCE [LARGE SCALE GENOMIC DNA]</scope>
</reference>
<sequence>MAMWDPEAAGNAAIFLRLDEMTLLDIRNAPYSAKTACWVPDKEFGYIKGEKLGEKDGKIEVKRIDDKVKLYKPEQVEQQNPPKYELLEDMANMTNLSEATVIHNLKSRYERFLIYTYSGLFCVTVNPYKWLPVYDPHVVGCYANKRKTEMPPHIFSVSDNAYNDMLRNRENQSMLITGESGAGKTVNTKRVIQYFATVAAIGKDDAGADGDCKLKGGGTLEDQIVAANPAMEAFGNAKTIRNDNSSRFGKFIRIHFGGTGKLSSGDIDTYLLEKSRVIFQLPTERCFHIFYQMCTGHKPEINEMCMISTDPYDYRYCSIGEITVKSINDSDELDATDESFDILGFTPEEKNAVYKLVAGLMHSGNAKFKQKPREEQAEIDGTECTEKLGFLFGCTSADWVKGMCHPKVKVGSEFVTKGQTVEQVYYGLGAITKACYERIFKWLVDIINRALSTDLPKDCFIGILDIAGFEIFDFNTFEQLCINYTNEKLQQFFNHHMFILEQEEYKREGIQWTFVDFGMDLQETLDLVEKPLGIMSLLEEECMMPKASDMTYRDKLMATHLGKKKSFGKPTPNSKTKFEAHFEVHHYAGTVGYNVTDWLLKNKDPLNNTVVGLYKNSSVKVMKEIWSTYVSPEDAPAAGAGGKKGKRQKGGSFQTVSALHRESLGRLMTNLRSTQPHFVRCIIPNEKKKPGFMDNNLVLHQLRCNGVLEGIRICRKGFPSRVEYAEWKQRYTILNAKVIPQKGFMDNKKACERLLESLAEDVSPEVYRFGHTKLFFKAGVIGQLEELRDDKIGQILTKLQSFIRSKIAKEKYLQVVAERDGAMVIQANWRAYVQLADWPWMHLIYKIRPLLNSAEKRKEMDELKTEYDDIKKQLEIETAMRKKLEDAYVKYTQEKNKFIAMLNGEGDALADAEDRAEALSKSKIQLDGQIKELQERLEDEEEINHDLVNKKAKLEREKRELQKDIEELESTLAKVEQEKVSLEEKVKENCDALGNTEEHMDKLAKEKRALQEQHQQVLDDLQVEEDKVHSLAKAKNKMEQLVDDLDSALSHEKKCRVDLERQKRKLEGDLRLNQETIMDLENDKQRLEEKIKKAEFESNQIRTKCEDEQALIAQLSKKIKELLARIEELEEELEAERAAKAKSEKARMEISRELEEFAERLDVATNATTSQIEKSKKRDAELAKLARDMEELTLAQESQIVSLRKKHADHTSEIGETIENLTRIKCKLEKERSEMRMEADDLLSTIDTLTKQRVLLEKQMRTTEDQFNDLQEKYDKSERELSDANASKARGIAEYNELKRLVEEKEAMNSQLNRQKNSVNQQIEETKRAFEEDSKVKNSLAHQYQNAVHDAELLKEQYDDEVECKHELQQQLTKSQGEIQHWKGKYETDAIQKTEELEDAKKKLSTRLGDVEEQVETISAKCGSLDKSKTRYQGEIETITISLEKTNNQISTLEKKQKTFDKLVEDSVTRQNQLAFEVEAANKSARERSTEVYKLRNAYEETIEHTETLMREVKQTQEELVDVQDQNSETQRHISELERAKRESEVELNQLQAQYEESEAAVEQEENKILRIQMELNELKNDYEIRIREKEDDIDSSRRNAQRSTDSLQNSLDAETKSRAEAIKGKKKLEGEMADVEVQLAHSVRQKNEFQRQVKDIMAEIKENDIAIEEVERVCESIRENFAISNRRNKISSEEIAELRSNFESLERARKVAEGELNEARDRANMLHTQNAALMNQKRKYDKDVQALTDEVDEATTEAKNAAEKAKKAVTDAVGMADELRKEQDQSMHLQKSRKTLEGVVKELQQRLTDTEQQAMKGGKKQQQRLESKIREMEGELESETRRGCEAQKTLRKTERKLKELQYATEEDSKKSSRLQDLADQLQLKVKSYKRAAEEAEENANKNLALYRKFHHELDESEERAETAEAALCKVRSHSKY</sequence>
<comment type="similarity">
    <text evidence="1 8">Belongs to the TRAFAC class myosin-kinesin ATPase superfamily. Myosin family.</text>
</comment>
<keyword evidence="3 8" id="KW-0067">ATP-binding</keyword>
<evidence type="ECO:0000259" key="11">
    <source>
        <dbReference type="PROSITE" id="PS51456"/>
    </source>
</evidence>
<feature type="region of interest" description="Disordered" evidence="10">
    <location>
        <begin position="1593"/>
        <end position="1616"/>
    </location>
</feature>
<keyword evidence="2 8" id="KW-0547">Nucleotide-binding</keyword>
<dbReference type="Gene3D" id="1.10.10.820">
    <property type="match status" value="1"/>
</dbReference>
<keyword evidence="7 8" id="KW-0009">Actin-binding</keyword>
<dbReference type="GO" id="GO:0005524">
    <property type="term" value="F:ATP binding"/>
    <property type="evidence" value="ECO:0007669"/>
    <property type="project" value="UniProtKB-UniRule"/>
</dbReference>
<dbReference type="CDD" id="cd01377">
    <property type="entry name" value="MYSc_class_II"/>
    <property type="match status" value="1"/>
</dbReference>
<feature type="coiled-coil region" evidence="9">
    <location>
        <begin position="1239"/>
        <end position="1456"/>
    </location>
</feature>
<dbReference type="InterPro" id="IPR036961">
    <property type="entry name" value="Kinesin_motor_dom_sf"/>
</dbReference>
<dbReference type="InterPro" id="IPR014751">
    <property type="entry name" value="XRCC4-like_C"/>
</dbReference>
<keyword evidence="14" id="KW-1185">Reference proteome</keyword>
<dbReference type="EMBL" id="FN653074">
    <property type="protein sequence ID" value="CBY11096.1"/>
    <property type="molecule type" value="Genomic_DNA"/>
</dbReference>
<evidence type="ECO:0000256" key="6">
    <source>
        <dbReference type="ARBA" id="ARBA00023175"/>
    </source>
</evidence>
<proteinExistence type="inferred from homology"/>
<dbReference type="InterPro" id="IPR004009">
    <property type="entry name" value="SH3_Myosin"/>
</dbReference>
<dbReference type="SMART" id="SM00242">
    <property type="entry name" value="MYSc"/>
    <property type="match status" value="1"/>
</dbReference>
<evidence type="ECO:0000259" key="12">
    <source>
        <dbReference type="PROSITE" id="PS51844"/>
    </source>
</evidence>
<dbReference type="GO" id="GO:0051015">
    <property type="term" value="F:actin filament binding"/>
    <property type="evidence" value="ECO:0007669"/>
    <property type="project" value="InterPro"/>
</dbReference>
<evidence type="ECO:0000313" key="13">
    <source>
        <dbReference type="EMBL" id="CBY11096.1"/>
    </source>
</evidence>
<dbReference type="Proteomes" id="UP000001307">
    <property type="component" value="Unassembled WGS sequence"/>
</dbReference>
<dbReference type="Pfam" id="PF02736">
    <property type="entry name" value="Myosin_N"/>
    <property type="match status" value="1"/>
</dbReference>
<dbReference type="Gene3D" id="1.20.120.720">
    <property type="entry name" value="Myosin VI head, motor domain, U50 subdomain"/>
    <property type="match status" value="1"/>
</dbReference>
<dbReference type="SUPFAM" id="SSF50084">
    <property type="entry name" value="Myosin S1 fragment, N-terminal domain"/>
    <property type="match status" value="1"/>
</dbReference>
<dbReference type="Gene3D" id="1.20.5.340">
    <property type="match status" value="3"/>
</dbReference>
<dbReference type="Gene3D" id="3.40.850.10">
    <property type="entry name" value="Kinesin motor domain"/>
    <property type="match status" value="1"/>
</dbReference>
<dbReference type="GO" id="GO:0032982">
    <property type="term" value="C:myosin filament"/>
    <property type="evidence" value="ECO:0007669"/>
    <property type="project" value="TreeGrafter"/>
</dbReference>
<dbReference type="SUPFAM" id="SSF52540">
    <property type="entry name" value="P-loop containing nucleoside triphosphate hydrolases"/>
    <property type="match status" value="1"/>
</dbReference>
<evidence type="ECO:0000313" key="14">
    <source>
        <dbReference type="Proteomes" id="UP000001307"/>
    </source>
</evidence>
<feature type="coiled-coil region" evidence="9">
    <location>
        <begin position="853"/>
        <end position="1167"/>
    </location>
</feature>
<dbReference type="FunFam" id="1.20.120.720:FF:000001">
    <property type="entry name" value="Myosin heavy chain, muscle"/>
    <property type="match status" value="1"/>
</dbReference>
<evidence type="ECO:0000256" key="3">
    <source>
        <dbReference type="ARBA" id="ARBA00022840"/>
    </source>
</evidence>
<keyword evidence="6 8" id="KW-0505">Motor protein</keyword>
<protein>
    <recommendedName>
        <fullName evidence="15">Myosin motor domain-containing protein</fullName>
    </recommendedName>
</protein>
<dbReference type="FunFam" id="3.40.850.10:FF:000024">
    <property type="entry name" value="Myosin heavy chain, isoform J"/>
    <property type="match status" value="1"/>
</dbReference>
<evidence type="ECO:0000256" key="7">
    <source>
        <dbReference type="ARBA" id="ARBA00023203"/>
    </source>
</evidence>
<feature type="coiled-coil region" evidence="9">
    <location>
        <begin position="1689"/>
        <end position="1843"/>
    </location>
</feature>
<dbReference type="PROSITE" id="PS50096">
    <property type="entry name" value="IQ"/>
    <property type="match status" value="1"/>
</dbReference>
<dbReference type="InterPro" id="IPR008989">
    <property type="entry name" value="Myosin_S1_N"/>
</dbReference>
<evidence type="ECO:0000256" key="8">
    <source>
        <dbReference type="PROSITE-ProRule" id="PRU00782"/>
    </source>
</evidence>